<evidence type="ECO:0000313" key="2">
    <source>
        <dbReference type="Proteomes" id="UP000027178"/>
    </source>
</evidence>
<comment type="caution">
    <text evidence="1">The sequence shown here is derived from an EMBL/GenBank/DDBJ whole genome shotgun (WGS) entry which is preliminary data.</text>
</comment>
<accession>A0A066Z6W5</accession>
<reference evidence="1 2" key="1">
    <citation type="submission" date="2014-05" db="EMBL/GenBank/DDBJ databases">
        <title>Draft Genome Sequence of Kitasatospora cheerisanensis KCTC 2395.</title>
        <authorList>
            <person name="Nam D.H."/>
        </authorList>
    </citation>
    <scope>NUCLEOTIDE SEQUENCE [LARGE SCALE GENOMIC DNA]</scope>
    <source>
        <strain evidence="1 2">KCTC 2395</strain>
    </source>
</reference>
<protein>
    <submittedName>
        <fullName evidence="1">Uncharacterized protein</fullName>
    </submittedName>
</protein>
<sequence length="145" mass="15664">MFTVRCDCGAEAEQDVGQAVRDGRLCWDSEFHCRACGAAACLGFDAGDAPPWVRGPLIAEHGTVRLRLADPDTGRIPILKTLLETWDLSLTQAMLLSEQLAGDGLPGTLPEAEWLREQLAARRVRTEIVPGAATDDADFPWATGC</sequence>
<dbReference type="EMBL" id="JNBY01000073">
    <property type="protein sequence ID" value="KDN86071.1"/>
    <property type="molecule type" value="Genomic_DNA"/>
</dbReference>
<proteinExistence type="predicted"/>
<evidence type="ECO:0000313" key="1">
    <source>
        <dbReference type="EMBL" id="KDN86071.1"/>
    </source>
</evidence>
<name>A0A066Z6W5_9ACTN</name>
<dbReference type="HOGENOM" id="CLU_155288_0_0_11"/>
<organism evidence="1 2">
    <name type="scientific">Kitasatospora cheerisanensis KCTC 2395</name>
    <dbReference type="NCBI Taxonomy" id="1348663"/>
    <lineage>
        <taxon>Bacteria</taxon>
        <taxon>Bacillati</taxon>
        <taxon>Actinomycetota</taxon>
        <taxon>Actinomycetes</taxon>
        <taxon>Kitasatosporales</taxon>
        <taxon>Streptomycetaceae</taxon>
        <taxon>Kitasatospora</taxon>
    </lineage>
</organism>
<dbReference type="PATRIC" id="fig|1348663.4.peg.1820"/>
<gene>
    <name evidence="1" type="ORF">KCH_18880</name>
</gene>
<dbReference type="Proteomes" id="UP000027178">
    <property type="component" value="Unassembled WGS sequence"/>
</dbReference>
<keyword evidence="2" id="KW-1185">Reference proteome</keyword>
<dbReference type="AlphaFoldDB" id="A0A066Z6W5"/>